<dbReference type="AlphaFoldDB" id="A0A3M7H7U8"/>
<gene>
    <name evidence="5" type="ORF">D0860_04236</name>
</gene>
<dbReference type="SUPFAM" id="SSF53474">
    <property type="entry name" value="alpha/beta-Hydrolases"/>
    <property type="match status" value="1"/>
</dbReference>
<feature type="domain" description="Carboxylesterase type B" evidence="4">
    <location>
        <begin position="62"/>
        <end position="523"/>
    </location>
</feature>
<dbReference type="Pfam" id="PF00135">
    <property type="entry name" value="COesterase"/>
    <property type="match status" value="1"/>
</dbReference>
<feature type="chain" id="PRO_5017851949" description="Carboxylic ester hydrolase" evidence="3">
    <location>
        <begin position="37"/>
        <end position="570"/>
    </location>
</feature>
<dbReference type="Gene3D" id="3.40.50.1820">
    <property type="entry name" value="alpha/beta hydrolase"/>
    <property type="match status" value="1"/>
</dbReference>
<dbReference type="Proteomes" id="UP000280598">
    <property type="component" value="Unassembled WGS sequence"/>
</dbReference>
<comment type="caution">
    <text evidence="5">The sequence shown here is derived from an EMBL/GenBank/DDBJ whole genome shotgun (WGS) entry which is preliminary data.</text>
</comment>
<dbReference type="EC" id="3.1.1.-" evidence="3"/>
<accession>A0A3M7H7U8</accession>
<dbReference type="InterPro" id="IPR029058">
    <property type="entry name" value="AB_hydrolase_fold"/>
</dbReference>
<reference evidence="5 6" key="1">
    <citation type="journal article" date="2018" name="BMC Genomics">
        <title>Genomic evidence for intraspecific hybridization in a clonal and extremely halotolerant yeast.</title>
        <authorList>
            <person name="Gostincar C."/>
            <person name="Stajich J.E."/>
            <person name="Zupancic J."/>
            <person name="Zalar P."/>
            <person name="Gunde-Cimerman N."/>
        </authorList>
    </citation>
    <scope>NUCLEOTIDE SEQUENCE [LARGE SCALE GENOMIC DNA]</scope>
    <source>
        <strain evidence="5 6">EXF-562</strain>
    </source>
</reference>
<protein>
    <recommendedName>
        <fullName evidence="3">Carboxylic ester hydrolase</fullName>
        <ecNumber evidence="3">3.1.1.-</ecNumber>
    </recommendedName>
</protein>
<evidence type="ECO:0000259" key="4">
    <source>
        <dbReference type="Pfam" id="PF00135"/>
    </source>
</evidence>
<feature type="signal peptide" evidence="3">
    <location>
        <begin position="1"/>
        <end position="36"/>
    </location>
</feature>
<keyword evidence="2 3" id="KW-0378">Hydrolase</keyword>
<dbReference type="InterPro" id="IPR002018">
    <property type="entry name" value="CarbesteraseB"/>
</dbReference>
<comment type="similarity">
    <text evidence="1 3">Belongs to the type-B carboxylesterase/lipase family.</text>
</comment>
<dbReference type="PROSITE" id="PS00122">
    <property type="entry name" value="CARBOXYLESTERASE_B_1"/>
    <property type="match status" value="1"/>
</dbReference>
<evidence type="ECO:0000256" key="2">
    <source>
        <dbReference type="ARBA" id="ARBA00022801"/>
    </source>
</evidence>
<organism evidence="5 6">
    <name type="scientific">Hortaea werneckii</name>
    <name type="common">Black yeast</name>
    <name type="synonym">Cladosporium werneckii</name>
    <dbReference type="NCBI Taxonomy" id="91943"/>
    <lineage>
        <taxon>Eukaryota</taxon>
        <taxon>Fungi</taxon>
        <taxon>Dikarya</taxon>
        <taxon>Ascomycota</taxon>
        <taxon>Pezizomycotina</taxon>
        <taxon>Dothideomycetes</taxon>
        <taxon>Dothideomycetidae</taxon>
        <taxon>Mycosphaerellales</taxon>
        <taxon>Teratosphaeriaceae</taxon>
        <taxon>Hortaea</taxon>
    </lineage>
</organism>
<evidence type="ECO:0000256" key="1">
    <source>
        <dbReference type="ARBA" id="ARBA00005964"/>
    </source>
</evidence>
<evidence type="ECO:0000313" key="5">
    <source>
        <dbReference type="EMBL" id="RMZ09429.1"/>
    </source>
</evidence>
<keyword evidence="3" id="KW-0732">Signal</keyword>
<dbReference type="InterPro" id="IPR050309">
    <property type="entry name" value="Type-B_Carboxylest/Lipase"/>
</dbReference>
<name>A0A3M7H7U8_HORWE</name>
<dbReference type="GO" id="GO:0016787">
    <property type="term" value="F:hydrolase activity"/>
    <property type="evidence" value="ECO:0007669"/>
    <property type="project" value="UniProtKB-KW"/>
</dbReference>
<dbReference type="VEuPathDB" id="FungiDB:BTJ68_10243"/>
<evidence type="ECO:0000256" key="3">
    <source>
        <dbReference type="RuleBase" id="RU361235"/>
    </source>
</evidence>
<sequence>MMLIKFAIPHLWIDLISLINKSLIAASAALVGYARGQAIEPVSNDASTYAPTVDLGYVKYQGYSNASTGINYFRGIPYAASPTGNLRWRKPVPIEWMNDFDAETLYNATEIAPACYLSQPESTYVEPGTGFTSTPQGFSENCLILDVLKPSSPTSKKLPVMVQIHGGGYTQGNAQSYPGDAMVNASNGNLIYVSIQYRLGLFGFLSGGQVAKDGNLNAGLLDQRAALDWVQRNIRAFGGDPAMVTIWGGSAGGGSVTAQMIAGGAYDQPPFSAAIAEYPWWQPFLNESQQEMQLFTAYQLSNCSTMNCLRSLPTEELALLNQQVQNVTYPGPGAGYGVYYFGPVVDGYFIQELPNVAFSRGRFYDVPLIVDREEYEGYTFSNMSLMIQTAETMDARFLFPFAGPAFFSRLYELYPRSDFNSTFYQRQTWFGDFIINCPTYYMASNAVDRNDNSTAVFKLTFAAGSQLHGSTTPFLAAPVGWPGATNQTLARIMTDYWISFALTHDPNPGRAADAPYWPSYVANGDGTFANGESVGFSTLDVNAASIGVQEDPDASGRCEFFGNHGYQVMN</sequence>
<evidence type="ECO:0000313" key="6">
    <source>
        <dbReference type="Proteomes" id="UP000280598"/>
    </source>
</evidence>
<dbReference type="EMBL" id="QWIS01000074">
    <property type="protein sequence ID" value="RMZ09429.1"/>
    <property type="molecule type" value="Genomic_DNA"/>
</dbReference>
<proteinExistence type="inferred from homology"/>
<dbReference type="InterPro" id="IPR019826">
    <property type="entry name" value="Carboxylesterase_B_AS"/>
</dbReference>
<dbReference type="PANTHER" id="PTHR11559">
    <property type="entry name" value="CARBOXYLESTERASE"/>
    <property type="match status" value="1"/>
</dbReference>